<proteinExistence type="predicted"/>
<reference evidence="2" key="1">
    <citation type="journal article" date="2023" name="Front. Plant Sci.">
        <title>Chromosomal-level genome assembly of Melastoma candidum provides insights into trichome evolution.</title>
        <authorList>
            <person name="Zhong Y."/>
            <person name="Wu W."/>
            <person name="Sun C."/>
            <person name="Zou P."/>
            <person name="Liu Y."/>
            <person name="Dai S."/>
            <person name="Zhou R."/>
        </authorList>
    </citation>
    <scope>NUCLEOTIDE SEQUENCE [LARGE SCALE GENOMIC DNA]</scope>
</reference>
<dbReference type="EMBL" id="CM042881">
    <property type="protein sequence ID" value="KAI4385061.1"/>
    <property type="molecule type" value="Genomic_DNA"/>
</dbReference>
<comment type="caution">
    <text evidence="1">The sequence shown here is derived from an EMBL/GenBank/DDBJ whole genome shotgun (WGS) entry which is preliminary data.</text>
</comment>
<dbReference type="Proteomes" id="UP001057402">
    <property type="component" value="Chromosome 2"/>
</dbReference>
<name>A0ACB9S3J8_9MYRT</name>
<protein>
    <submittedName>
        <fullName evidence="1">Uncharacterized protein</fullName>
    </submittedName>
</protein>
<gene>
    <name evidence="1" type="ORF">MLD38_003127</name>
</gene>
<evidence type="ECO:0000313" key="2">
    <source>
        <dbReference type="Proteomes" id="UP001057402"/>
    </source>
</evidence>
<sequence length="423" mass="48398">MLFMDVSDEPIVHSKPKPEAVMDSEGVTWEELLGSNDWEGLLDPLDHNLRKLILRCGDFCQVARDVFNNDQCSKYCGFSRYGKADFFKKAEMDNSSDYVVSSFLYASARVSRREAFFVRSKSREACDRESNWIGYIATTSDEVSLRLGRREIYIVWRGTERKYEWVDELGAMQESIETLLPPEDDGRRDSKVPKVMRGWVSIYVTDDPNSPFMKLSARAQLLMKIRELREKHADEKLSIIFCGHSLGASLAILSAFDLVANGVRDIPVAAIVTGCPRVGNRAFREKYNSYPNLKALRVTNKMDAIPHYPSWMLGYIHVGTELRIDTRKSPYLKNPKSLWDWHSWHNLQGILHVVAGWNGEKGGFELKVERSIALVNKGGDFLKDECLVPASWWVLKNKGMVRKEDGEWALEAPELEDMLVPEF</sequence>
<evidence type="ECO:0000313" key="1">
    <source>
        <dbReference type="EMBL" id="KAI4385061.1"/>
    </source>
</evidence>
<accession>A0ACB9S3J8</accession>
<keyword evidence="2" id="KW-1185">Reference proteome</keyword>
<organism evidence="1 2">
    <name type="scientific">Melastoma candidum</name>
    <dbReference type="NCBI Taxonomy" id="119954"/>
    <lineage>
        <taxon>Eukaryota</taxon>
        <taxon>Viridiplantae</taxon>
        <taxon>Streptophyta</taxon>
        <taxon>Embryophyta</taxon>
        <taxon>Tracheophyta</taxon>
        <taxon>Spermatophyta</taxon>
        <taxon>Magnoliopsida</taxon>
        <taxon>eudicotyledons</taxon>
        <taxon>Gunneridae</taxon>
        <taxon>Pentapetalae</taxon>
        <taxon>rosids</taxon>
        <taxon>malvids</taxon>
        <taxon>Myrtales</taxon>
        <taxon>Melastomataceae</taxon>
        <taxon>Melastomatoideae</taxon>
        <taxon>Melastomateae</taxon>
        <taxon>Melastoma</taxon>
    </lineage>
</organism>